<dbReference type="Gene3D" id="3.30.70.270">
    <property type="match status" value="2"/>
</dbReference>
<dbReference type="FunFam" id="3.10.20.370:FF:000001">
    <property type="entry name" value="Retrovirus-related Pol polyprotein from transposon 17.6-like protein"/>
    <property type="match status" value="1"/>
</dbReference>
<dbReference type="SUPFAM" id="SSF53098">
    <property type="entry name" value="Ribonuclease H-like"/>
    <property type="match status" value="1"/>
</dbReference>
<evidence type="ECO:0000256" key="2">
    <source>
        <dbReference type="ARBA" id="ARBA00012180"/>
    </source>
</evidence>
<keyword evidence="8" id="KW-0378">Hydrolase</keyword>
<evidence type="ECO:0000256" key="1">
    <source>
        <dbReference type="ARBA" id="ARBA00010879"/>
    </source>
</evidence>
<dbReference type="InterPro" id="IPR043128">
    <property type="entry name" value="Rev_trsase/Diguanyl_cyclase"/>
</dbReference>
<keyword evidence="14" id="KW-1185">Reference proteome</keyword>
<dbReference type="InterPro" id="IPR041373">
    <property type="entry name" value="RT_RNaseH"/>
</dbReference>
<evidence type="ECO:0000256" key="4">
    <source>
        <dbReference type="ARBA" id="ARBA00022679"/>
    </source>
</evidence>
<accession>A0A9Q1FNV7</accession>
<dbReference type="SUPFAM" id="SSF50630">
    <property type="entry name" value="Acid proteases"/>
    <property type="match status" value="1"/>
</dbReference>
<keyword evidence="5" id="KW-0548">Nucleotidyltransferase</keyword>
<feature type="region of interest" description="Disordered" evidence="11">
    <location>
        <begin position="972"/>
        <end position="1000"/>
    </location>
</feature>
<keyword evidence="4" id="KW-0808">Transferase</keyword>
<dbReference type="Proteomes" id="UP001152622">
    <property type="component" value="Chromosome 4"/>
</dbReference>
<dbReference type="Gene3D" id="3.10.10.10">
    <property type="entry name" value="HIV Type 1 Reverse Transcriptase, subunit A, domain 1"/>
    <property type="match status" value="1"/>
</dbReference>
<feature type="compositionally biased region" description="Acidic residues" evidence="11">
    <location>
        <begin position="1076"/>
        <end position="1085"/>
    </location>
</feature>
<dbReference type="PROSITE" id="PS00141">
    <property type="entry name" value="ASP_PROTEASE"/>
    <property type="match status" value="1"/>
</dbReference>
<sequence length="1127" mass="126355">MYVKRKLLEEGPGLTLNRTLELASQCENVEEQMSAMSGTTKAETETVHHVAQKGGRNAKYSKGKPTGKSDQNERKCYRCGHTDHLGRDPKCPARGQTCHKCSGKDHFSTVCCTKPKGAKHGVSNVEEQDDFAFVVKENNTTERLTFSVGGVKLQMLIDSGATSNVMGENTWERLKSECIKCHSYIPKTERKLFSYAASQPLSVKGAFTCEIAIGNRIEQAEFIVVNGKGEALLGKDTAMKLGVLKIGVDVAAVVDIKQSLEQQYPKLFQGVGKLNSKQVSLHINPDVKPVAQPLRRIPFNLRGAVEDKIKQLIDMDIIEPVDGPTPWVNPVVIVPKADKDVRLCLDMRRANQAIERERFPIPTVDEILQGMNGSTVFSKLDLKWGYHQLELTPESRGITTFAVHNGVYQYKRLIFGVSSASEQYQHEVANALTGIEGVENISDDIIVHAHDQETHDRHLHVVLTRLTERGLTLNPDKCQFNMDKLVFMGILLSEKGIGPTAERVRAVAEAREPENAAEVRSFLGLVGYSSRVIPQFATLSEPLRRLTRKDTPFEFGSEQREAFNALKNELARAGTLAYFDKNAQTKVIADASPVGLGAVLIQVQQGDEVPICYVSRSLSDCERKYSQTEREALGLVWACERLHPYVYGRQFTLVTDHKPLEVIYGPHSKPCARIERWVLRLQPYDFKVLYIPGKQNIADSLSRLLGETAKRERHNHGSDEYVRFVAVSAMPKALTTREVEEASATDPELIEVREAIANGRFENCKAYAAIANELCVVGHLVLRGTRIVLPRILHARALTLAHEGHLGIVGTKQHLRTKVWRPGMDRAAERHCKDFHGCQIVARPDPPEPLRPTPLPDGPWRDVAVDLLGPLPSNHSILVVVDYYSRYYEYDILTSTTTEKATAKWAQANGEVERQNASLMKRIRIAHSEGLDWKRELRKYVTVYRSIDHATTGKSPAELLFNRKVRGKLPDVTESRTDMEVRDRDSEQKGKSKLYADERRRAQRSEIEVGDTVLVRQDKVDKFTTPFNTTPHKVVSKAGSHVIVESPTGARYTRNSTFVKKYRTTGPEETTHEQDDTQGVEEVMVDYDKDTVTPPTPTDTSMSDMPNAGRPQRNKRAPQRLSDYIVP</sequence>
<dbReference type="EMBL" id="JAINUF010000004">
    <property type="protein sequence ID" value="KAJ8363309.1"/>
    <property type="molecule type" value="Genomic_DNA"/>
</dbReference>
<dbReference type="GO" id="GO:0004523">
    <property type="term" value="F:RNA-DNA hybrid ribonuclease activity"/>
    <property type="evidence" value="ECO:0007669"/>
    <property type="project" value="UniProtKB-EC"/>
</dbReference>
<dbReference type="GO" id="GO:0003676">
    <property type="term" value="F:nucleic acid binding"/>
    <property type="evidence" value="ECO:0007669"/>
    <property type="project" value="InterPro"/>
</dbReference>
<feature type="domain" description="Reverse transcriptase" evidence="12">
    <location>
        <begin position="315"/>
        <end position="492"/>
    </location>
</feature>
<dbReference type="PANTHER" id="PTHR37984">
    <property type="entry name" value="PROTEIN CBG26694"/>
    <property type="match status" value="1"/>
</dbReference>
<dbReference type="GO" id="GO:0004190">
    <property type="term" value="F:aspartic-type endopeptidase activity"/>
    <property type="evidence" value="ECO:0007669"/>
    <property type="project" value="InterPro"/>
</dbReference>
<comment type="caution">
    <text evidence="13">The sequence shown here is derived from an EMBL/GenBank/DDBJ whole genome shotgun (WGS) entry which is preliminary data.</text>
</comment>
<gene>
    <name evidence="13" type="ORF">SKAU_G00121400</name>
</gene>
<evidence type="ECO:0000256" key="3">
    <source>
        <dbReference type="ARBA" id="ARBA00012493"/>
    </source>
</evidence>
<evidence type="ECO:0000256" key="10">
    <source>
        <dbReference type="ARBA" id="ARBA00039658"/>
    </source>
</evidence>
<feature type="region of interest" description="Disordered" evidence="11">
    <location>
        <begin position="51"/>
        <end position="73"/>
    </location>
</feature>
<dbReference type="PANTHER" id="PTHR37984:SF11">
    <property type="entry name" value="INTEGRASE CATALYTIC DOMAIN-CONTAINING PROTEIN"/>
    <property type="match status" value="1"/>
</dbReference>
<dbReference type="CDD" id="cd01647">
    <property type="entry name" value="RT_LTR"/>
    <property type="match status" value="1"/>
</dbReference>
<dbReference type="Gene3D" id="2.40.70.10">
    <property type="entry name" value="Acid Proteases"/>
    <property type="match status" value="1"/>
</dbReference>
<dbReference type="Gene3D" id="4.10.60.10">
    <property type="entry name" value="Zinc finger, CCHC-type"/>
    <property type="match status" value="1"/>
</dbReference>
<dbReference type="InterPro" id="IPR043502">
    <property type="entry name" value="DNA/RNA_pol_sf"/>
</dbReference>
<dbReference type="Pfam" id="PF17917">
    <property type="entry name" value="RT_RNaseH"/>
    <property type="match status" value="1"/>
</dbReference>
<dbReference type="InterPro" id="IPR050951">
    <property type="entry name" value="Retrovirus_Pol_polyprotein"/>
</dbReference>
<dbReference type="GO" id="GO:0006508">
    <property type="term" value="P:proteolysis"/>
    <property type="evidence" value="ECO:0007669"/>
    <property type="project" value="InterPro"/>
</dbReference>
<feature type="region of interest" description="Disordered" evidence="11">
    <location>
        <begin position="1065"/>
        <end position="1127"/>
    </location>
</feature>
<keyword evidence="6" id="KW-0540">Nuclease</keyword>
<reference evidence="13" key="1">
    <citation type="journal article" date="2023" name="Science">
        <title>Genome structures resolve the early diversification of teleost fishes.</title>
        <authorList>
            <person name="Parey E."/>
            <person name="Louis A."/>
            <person name="Montfort J."/>
            <person name="Bouchez O."/>
            <person name="Roques C."/>
            <person name="Iampietro C."/>
            <person name="Lluch J."/>
            <person name="Castinel A."/>
            <person name="Donnadieu C."/>
            <person name="Desvignes T."/>
            <person name="Floi Bucao C."/>
            <person name="Jouanno E."/>
            <person name="Wen M."/>
            <person name="Mejri S."/>
            <person name="Dirks R."/>
            <person name="Jansen H."/>
            <person name="Henkel C."/>
            <person name="Chen W.J."/>
            <person name="Zahm M."/>
            <person name="Cabau C."/>
            <person name="Klopp C."/>
            <person name="Thompson A.W."/>
            <person name="Robinson-Rechavi M."/>
            <person name="Braasch I."/>
            <person name="Lecointre G."/>
            <person name="Bobe J."/>
            <person name="Postlethwait J.H."/>
            <person name="Berthelot C."/>
            <person name="Roest Crollius H."/>
            <person name="Guiguen Y."/>
        </authorList>
    </citation>
    <scope>NUCLEOTIDE SEQUENCE</scope>
    <source>
        <strain evidence="13">WJC10195</strain>
    </source>
</reference>
<evidence type="ECO:0000313" key="13">
    <source>
        <dbReference type="EMBL" id="KAJ8363309.1"/>
    </source>
</evidence>
<keyword evidence="7" id="KW-0255">Endonuclease</keyword>
<dbReference type="Gene3D" id="3.30.420.10">
    <property type="entry name" value="Ribonuclease H-like superfamily/Ribonuclease H"/>
    <property type="match status" value="1"/>
</dbReference>
<evidence type="ECO:0000313" key="14">
    <source>
        <dbReference type="Proteomes" id="UP001152622"/>
    </source>
</evidence>
<dbReference type="InterPro" id="IPR036397">
    <property type="entry name" value="RNaseH_sf"/>
</dbReference>
<dbReference type="Gene3D" id="1.10.340.70">
    <property type="match status" value="1"/>
</dbReference>
<dbReference type="InterPro" id="IPR012337">
    <property type="entry name" value="RNaseH-like_sf"/>
</dbReference>
<dbReference type="EC" id="3.1.26.4" evidence="2"/>
<comment type="similarity">
    <text evidence="1">Belongs to the beta type-B retroviral polymerase family. HERV class-II K(HML-2) pol subfamily.</text>
</comment>
<evidence type="ECO:0000256" key="11">
    <source>
        <dbReference type="SAM" id="MobiDB-lite"/>
    </source>
</evidence>
<organism evidence="13 14">
    <name type="scientific">Synaphobranchus kaupii</name>
    <name type="common">Kaup's arrowtooth eel</name>
    <dbReference type="NCBI Taxonomy" id="118154"/>
    <lineage>
        <taxon>Eukaryota</taxon>
        <taxon>Metazoa</taxon>
        <taxon>Chordata</taxon>
        <taxon>Craniata</taxon>
        <taxon>Vertebrata</taxon>
        <taxon>Euteleostomi</taxon>
        <taxon>Actinopterygii</taxon>
        <taxon>Neopterygii</taxon>
        <taxon>Teleostei</taxon>
        <taxon>Anguilliformes</taxon>
        <taxon>Synaphobranchidae</taxon>
        <taxon>Synaphobranchus</taxon>
    </lineage>
</organism>
<dbReference type="InterPro" id="IPR021109">
    <property type="entry name" value="Peptidase_aspartic_dom_sf"/>
</dbReference>
<dbReference type="FunFam" id="3.30.70.270:FF:000023">
    <property type="entry name" value="Pol"/>
    <property type="match status" value="1"/>
</dbReference>
<dbReference type="PROSITE" id="PS50878">
    <property type="entry name" value="RT_POL"/>
    <property type="match status" value="1"/>
</dbReference>
<evidence type="ECO:0000256" key="8">
    <source>
        <dbReference type="ARBA" id="ARBA00022801"/>
    </source>
</evidence>
<dbReference type="CDD" id="cd00303">
    <property type="entry name" value="retropepsin_like"/>
    <property type="match status" value="1"/>
</dbReference>
<dbReference type="GO" id="GO:0003964">
    <property type="term" value="F:RNA-directed DNA polymerase activity"/>
    <property type="evidence" value="ECO:0007669"/>
    <property type="project" value="UniProtKB-KW"/>
</dbReference>
<protein>
    <recommendedName>
        <fullName evidence="10">Gypsy retrotransposon integrase-like protein 1</fullName>
        <ecNumber evidence="3">2.7.7.49</ecNumber>
        <ecNumber evidence="2">3.1.26.4</ecNumber>
    </recommendedName>
</protein>
<proteinExistence type="inferred from homology"/>
<dbReference type="InterPro" id="IPR041588">
    <property type="entry name" value="Integrase_H2C2"/>
</dbReference>
<keyword evidence="9" id="KW-0695">RNA-directed DNA polymerase</keyword>
<dbReference type="OrthoDB" id="775972at2759"/>
<evidence type="ECO:0000256" key="6">
    <source>
        <dbReference type="ARBA" id="ARBA00022722"/>
    </source>
</evidence>
<evidence type="ECO:0000256" key="7">
    <source>
        <dbReference type="ARBA" id="ARBA00022759"/>
    </source>
</evidence>
<name>A0A9Q1FNV7_SYNKA</name>
<dbReference type="InterPro" id="IPR000477">
    <property type="entry name" value="RT_dom"/>
</dbReference>
<evidence type="ECO:0000256" key="5">
    <source>
        <dbReference type="ARBA" id="ARBA00022695"/>
    </source>
</evidence>
<dbReference type="Pfam" id="PF00078">
    <property type="entry name" value="RVT_1"/>
    <property type="match status" value="1"/>
</dbReference>
<dbReference type="Pfam" id="PF17921">
    <property type="entry name" value="Integrase_H2C2"/>
    <property type="match status" value="1"/>
</dbReference>
<dbReference type="SUPFAM" id="SSF56672">
    <property type="entry name" value="DNA/RNA polymerases"/>
    <property type="match status" value="1"/>
</dbReference>
<evidence type="ECO:0000256" key="9">
    <source>
        <dbReference type="ARBA" id="ARBA00022918"/>
    </source>
</evidence>
<dbReference type="EC" id="2.7.7.49" evidence="3"/>
<evidence type="ECO:0000259" key="12">
    <source>
        <dbReference type="PROSITE" id="PS50878"/>
    </source>
</evidence>
<dbReference type="AlphaFoldDB" id="A0A9Q1FNV7"/>
<dbReference type="CDD" id="cd09274">
    <property type="entry name" value="RNase_HI_RT_Ty3"/>
    <property type="match status" value="1"/>
</dbReference>
<dbReference type="InterPro" id="IPR001969">
    <property type="entry name" value="Aspartic_peptidase_AS"/>
</dbReference>